<evidence type="ECO:0000256" key="1">
    <source>
        <dbReference type="ARBA" id="ARBA00023224"/>
    </source>
</evidence>
<dbReference type="PANTHER" id="PTHR32089:SF112">
    <property type="entry name" value="LYSOZYME-LIKE PROTEIN-RELATED"/>
    <property type="match status" value="1"/>
</dbReference>
<evidence type="ECO:0000256" key="4">
    <source>
        <dbReference type="SAM" id="Coils"/>
    </source>
</evidence>
<dbReference type="EMBL" id="JAUSVU010000013">
    <property type="protein sequence ID" value="MDQ0534631.1"/>
    <property type="molecule type" value="Genomic_DNA"/>
</dbReference>
<keyword evidence="4" id="KW-0175">Coiled coil</keyword>
<organism evidence="8 9">
    <name type="scientific">Azospirillum picis</name>
    <dbReference type="NCBI Taxonomy" id="488438"/>
    <lineage>
        <taxon>Bacteria</taxon>
        <taxon>Pseudomonadati</taxon>
        <taxon>Pseudomonadota</taxon>
        <taxon>Alphaproteobacteria</taxon>
        <taxon>Rhodospirillales</taxon>
        <taxon>Azospirillaceae</taxon>
        <taxon>Azospirillum</taxon>
    </lineage>
</organism>
<sequence length="561" mass="58952">MRWLTNISLSAKILLSLGLLALFSVGITVRAINALETLNQRTQSIVGTDARGLFLTMQMAEAMSRTHRTILAYYASEEPEEIKRLNREAEASLHVLAQQLQDNSSFFAAVDAASYQVIEAELGGYIALIDKVRDALMTYQSRDAYKLLTDASTAFARVDEALRGVVIGRQENLTAKAAASQSDYDATLLTLLLVSVAGLILATAAALLLVRMQITGPLGRLIKAMQALEAGRLEVAIDTAPRRDEIGRITQAVRLFREHALAVRRLEEEKQEAGRRAEADKRGALSEMADRFAADVGSVVELVAGEVGRMSGAALKLAGAAGQVSEQSGSADRAAGQASANVQAVAAAAEELSMSIREISLQVLQSSGVTGRAAAMAQQTNEGVAGLREAAGKVGTVVDMIQAIARQTNLLALNATIEASRAGEAGKGFAVVASEVKSLASQTARATEEIASQIKAIQGETVRAAEAIQTIAEIIKEVNVISASIAAAVEEQSTATASITRHVLQAADGTRAVSQTIGQVTIAADAAGRATAEVGCATEALLAQSDGLQDRVAFFLTQLRA</sequence>
<dbReference type="Gene3D" id="1.10.287.950">
    <property type="entry name" value="Methyl-accepting chemotaxis protein"/>
    <property type="match status" value="1"/>
</dbReference>
<dbReference type="InterPro" id="IPR004090">
    <property type="entry name" value="Chemotax_Me-accpt_rcpt"/>
</dbReference>
<dbReference type="Proteomes" id="UP001244552">
    <property type="component" value="Unassembled WGS sequence"/>
</dbReference>
<feature type="domain" description="HAMP" evidence="7">
    <location>
        <begin position="212"/>
        <end position="265"/>
    </location>
</feature>
<proteinExistence type="inferred from homology"/>
<dbReference type="PRINTS" id="PR00260">
    <property type="entry name" value="CHEMTRNSDUCR"/>
</dbReference>
<dbReference type="SUPFAM" id="SSF58104">
    <property type="entry name" value="Methyl-accepting chemotaxis protein (MCP) signaling domain"/>
    <property type="match status" value="1"/>
</dbReference>
<dbReference type="RefSeq" id="WP_209983671.1">
    <property type="nucleotide sequence ID" value="NZ_JAGINO010000012.1"/>
</dbReference>
<accession>A0ABU0MN88</accession>
<gene>
    <name evidence="8" type="ORF">QO018_003508</name>
</gene>
<dbReference type="InterPro" id="IPR004089">
    <property type="entry name" value="MCPsignal_dom"/>
</dbReference>
<dbReference type="PROSITE" id="PS50885">
    <property type="entry name" value="HAMP"/>
    <property type="match status" value="1"/>
</dbReference>
<dbReference type="SMART" id="SM00283">
    <property type="entry name" value="MA"/>
    <property type="match status" value="1"/>
</dbReference>
<comment type="caution">
    <text evidence="8">The sequence shown here is derived from an EMBL/GenBank/DDBJ whole genome shotgun (WGS) entry which is preliminary data.</text>
</comment>
<dbReference type="PROSITE" id="PS50111">
    <property type="entry name" value="CHEMOTAXIS_TRANSDUC_2"/>
    <property type="match status" value="1"/>
</dbReference>
<keyword evidence="5" id="KW-0812">Transmembrane</keyword>
<keyword evidence="9" id="KW-1185">Reference proteome</keyword>
<keyword evidence="5" id="KW-1133">Transmembrane helix</keyword>
<dbReference type="InterPro" id="IPR003660">
    <property type="entry name" value="HAMP_dom"/>
</dbReference>
<evidence type="ECO:0000313" key="8">
    <source>
        <dbReference type="EMBL" id="MDQ0534631.1"/>
    </source>
</evidence>
<evidence type="ECO:0000259" key="7">
    <source>
        <dbReference type="PROSITE" id="PS50885"/>
    </source>
</evidence>
<dbReference type="SMART" id="SM00304">
    <property type="entry name" value="HAMP"/>
    <property type="match status" value="1"/>
</dbReference>
<evidence type="ECO:0000256" key="5">
    <source>
        <dbReference type="SAM" id="Phobius"/>
    </source>
</evidence>
<evidence type="ECO:0000259" key="6">
    <source>
        <dbReference type="PROSITE" id="PS50111"/>
    </source>
</evidence>
<feature type="coiled-coil region" evidence="4">
    <location>
        <begin position="256"/>
        <end position="283"/>
    </location>
</feature>
<protein>
    <submittedName>
        <fullName evidence="8">Methyl-accepting chemotaxis protein</fullName>
    </submittedName>
</protein>
<dbReference type="Pfam" id="PF00672">
    <property type="entry name" value="HAMP"/>
    <property type="match status" value="1"/>
</dbReference>
<comment type="similarity">
    <text evidence="2">Belongs to the methyl-accepting chemotaxis (MCP) protein family.</text>
</comment>
<evidence type="ECO:0000256" key="3">
    <source>
        <dbReference type="PROSITE-ProRule" id="PRU00284"/>
    </source>
</evidence>
<dbReference type="PANTHER" id="PTHR32089">
    <property type="entry name" value="METHYL-ACCEPTING CHEMOTAXIS PROTEIN MCPB"/>
    <property type="match status" value="1"/>
</dbReference>
<reference evidence="8 9" key="1">
    <citation type="submission" date="2023-07" db="EMBL/GenBank/DDBJ databases">
        <title>Genomic Encyclopedia of Type Strains, Phase IV (KMG-IV): sequencing the most valuable type-strain genomes for metagenomic binning, comparative biology and taxonomic classification.</title>
        <authorList>
            <person name="Goeker M."/>
        </authorList>
    </citation>
    <scope>NUCLEOTIDE SEQUENCE [LARGE SCALE GENOMIC DNA]</scope>
    <source>
        <strain evidence="8 9">DSM 19922</strain>
    </source>
</reference>
<feature type="transmembrane region" description="Helical" evidence="5">
    <location>
        <begin position="188"/>
        <end position="210"/>
    </location>
</feature>
<name>A0ABU0MN88_9PROT</name>
<dbReference type="Pfam" id="PF00015">
    <property type="entry name" value="MCPsignal"/>
    <property type="match status" value="1"/>
</dbReference>
<feature type="domain" description="Methyl-accepting transducer" evidence="6">
    <location>
        <begin position="306"/>
        <end position="535"/>
    </location>
</feature>
<evidence type="ECO:0000256" key="2">
    <source>
        <dbReference type="ARBA" id="ARBA00029447"/>
    </source>
</evidence>
<keyword evidence="5" id="KW-0472">Membrane</keyword>
<dbReference type="Gene3D" id="6.10.340.10">
    <property type="match status" value="1"/>
</dbReference>
<keyword evidence="1 3" id="KW-0807">Transducer</keyword>
<evidence type="ECO:0000313" key="9">
    <source>
        <dbReference type="Proteomes" id="UP001244552"/>
    </source>
</evidence>
<dbReference type="CDD" id="cd06225">
    <property type="entry name" value="HAMP"/>
    <property type="match status" value="1"/>
</dbReference>